<accession>A0ABC9TZ32</accession>
<organism evidence="1 2">
    <name type="scientific">[Clostridium] symbiosum ATCC 14940</name>
    <dbReference type="NCBI Taxonomy" id="411472"/>
    <lineage>
        <taxon>Bacteria</taxon>
        <taxon>Bacillati</taxon>
        <taxon>Bacillota</taxon>
        <taxon>Clostridia</taxon>
        <taxon>Lachnospirales</taxon>
        <taxon>Lachnospiraceae</taxon>
        <taxon>Otoolea</taxon>
    </lineage>
</organism>
<dbReference type="AlphaFoldDB" id="A0ABC9TZ32"/>
<evidence type="ECO:0000313" key="2">
    <source>
        <dbReference type="Proteomes" id="UP000016491"/>
    </source>
</evidence>
<gene>
    <name evidence="1" type="ORF">CLOSYM_01893</name>
</gene>
<dbReference type="Proteomes" id="UP000016491">
    <property type="component" value="Unassembled WGS sequence"/>
</dbReference>
<protein>
    <submittedName>
        <fullName evidence="1">Uncharacterized protein</fullName>
    </submittedName>
</protein>
<evidence type="ECO:0000313" key="1">
    <source>
        <dbReference type="EMBL" id="ERI77627.1"/>
    </source>
</evidence>
<name>A0ABC9TZ32_CLOSY</name>
<sequence length="42" mass="4688">MQNIFSYISCHSGRNARCKTITCTLRTQVTAFNKKSGPPTLL</sequence>
<dbReference type="EMBL" id="AWSU01000145">
    <property type="protein sequence ID" value="ERI77627.1"/>
    <property type="molecule type" value="Genomic_DNA"/>
</dbReference>
<proteinExistence type="predicted"/>
<comment type="caution">
    <text evidence="1">The sequence shown here is derived from an EMBL/GenBank/DDBJ whole genome shotgun (WGS) entry which is preliminary data.</text>
</comment>
<reference evidence="1 2" key="1">
    <citation type="submission" date="2013-07" db="EMBL/GenBank/DDBJ databases">
        <authorList>
            <person name="Weinstock G."/>
            <person name="Sodergren E."/>
            <person name="Wylie T."/>
            <person name="Fulton L."/>
            <person name="Fulton R."/>
            <person name="Fronick C."/>
            <person name="O'Laughlin M."/>
            <person name="Godfrey J."/>
            <person name="Miner T."/>
            <person name="Herter B."/>
            <person name="Appelbaum E."/>
            <person name="Cordes M."/>
            <person name="Lek S."/>
            <person name="Wollam A."/>
            <person name="Pepin K.H."/>
            <person name="Palsikar V.B."/>
            <person name="Mitreva M."/>
            <person name="Wilson R.K."/>
        </authorList>
    </citation>
    <scope>NUCLEOTIDE SEQUENCE [LARGE SCALE GENOMIC DNA]</scope>
    <source>
        <strain evidence="1 2">ATCC 14940</strain>
    </source>
</reference>